<gene>
    <name evidence="1" type="ORF">JOC94_001386</name>
</gene>
<evidence type="ECO:0000313" key="1">
    <source>
        <dbReference type="EMBL" id="MBM7714414.1"/>
    </source>
</evidence>
<sequence length="75" mass="8536">MESSWLHVPLAKKFSITTAEALGSAILKYPHVSVVTPHMQLYIDIPIQISKIDLLVESCKTNENIDSKFKYDKPY</sequence>
<dbReference type="EMBL" id="JAFBFH010000007">
    <property type="protein sequence ID" value="MBM7714414.1"/>
    <property type="molecule type" value="Genomic_DNA"/>
</dbReference>
<proteinExistence type="predicted"/>
<accession>A0ABS2R5I7</accession>
<keyword evidence="2" id="KW-1185">Reference proteome</keyword>
<name>A0ABS2R5I7_9BACI</name>
<comment type="caution">
    <text evidence="1">The sequence shown here is derived from an EMBL/GenBank/DDBJ whole genome shotgun (WGS) entry which is preliminary data.</text>
</comment>
<organism evidence="1 2">
    <name type="scientific">Siminovitchia thermophila</name>
    <dbReference type="NCBI Taxonomy" id="1245522"/>
    <lineage>
        <taxon>Bacteria</taxon>
        <taxon>Bacillati</taxon>
        <taxon>Bacillota</taxon>
        <taxon>Bacilli</taxon>
        <taxon>Bacillales</taxon>
        <taxon>Bacillaceae</taxon>
        <taxon>Siminovitchia</taxon>
    </lineage>
</organism>
<protein>
    <submittedName>
        <fullName evidence="1">Uncharacterized protein</fullName>
    </submittedName>
</protein>
<reference evidence="1 2" key="1">
    <citation type="submission" date="2021-01" db="EMBL/GenBank/DDBJ databases">
        <title>Genomic Encyclopedia of Type Strains, Phase IV (KMG-IV): sequencing the most valuable type-strain genomes for metagenomic binning, comparative biology and taxonomic classification.</title>
        <authorList>
            <person name="Goeker M."/>
        </authorList>
    </citation>
    <scope>NUCLEOTIDE SEQUENCE [LARGE SCALE GENOMIC DNA]</scope>
    <source>
        <strain evidence="1 2">DSM 105453</strain>
    </source>
</reference>
<dbReference type="Proteomes" id="UP000823485">
    <property type="component" value="Unassembled WGS sequence"/>
</dbReference>
<evidence type="ECO:0000313" key="2">
    <source>
        <dbReference type="Proteomes" id="UP000823485"/>
    </source>
</evidence>